<reference evidence="2 3" key="1">
    <citation type="submission" date="2015-12" db="EMBL/GenBank/DDBJ databases">
        <title>Intraspecies pangenome expansion in the marine bacterium Alteromonas.</title>
        <authorList>
            <person name="Lopez-Perez M."/>
            <person name="Rodriguez-Valera F."/>
        </authorList>
    </citation>
    <scope>NUCLEOTIDE SEQUENCE [LARGE SCALE GENOMIC DNA]</scope>
    <source>
        <strain evidence="2 3">UM8</strain>
    </source>
</reference>
<evidence type="ECO:0000313" key="2">
    <source>
        <dbReference type="EMBL" id="AMJ78591.1"/>
    </source>
</evidence>
<sequence length="85" mass="9681">MNMNKWAKIREKGKQRFVLVNGVLGWGVSTAILWVFLMEFLEPSENIWVRPITALIIFPIAGVAFGHLMWNKSEKAYAKATSNTL</sequence>
<keyword evidence="1" id="KW-0472">Membrane</keyword>
<keyword evidence="1" id="KW-0812">Transmembrane</keyword>
<dbReference type="AlphaFoldDB" id="A0AAC9F760"/>
<protein>
    <recommendedName>
        <fullName evidence="4">2TM domain-containing protein</fullName>
    </recommendedName>
</protein>
<gene>
    <name evidence="2" type="ORF">AV942_09980</name>
</gene>
<evidence type="ECO:0008006" key="4">
    <source>
        <dbReference type="Google" id="ProtNLM"/>
    </source>
</evidence>
<dbReference type="EMBL" id="CP013928">
    <property type="protein sequence ID" value="AMJ78591.1"/>
    <property type="molecule type" value="Genomic_DNA"/>
</dbReference>
<proteinExistence type="predicted"/>
<feature type="transmembrane region" description="Helical" evidence="1">
    <location>
        <begin position="47"/>
        <end position="70"/>
    </location>
</feature>
<accession>A0AAC9F760</accession>
<dbReference type="Proteomes" id="UP000061468">
    <property type="component" value="Chromosome"/>
</dbReference>
<evidence type="ECO:0000313" key="3">
    <source>
        <dbReference type="Proteomes" id="UP000061468"/>
    </source>
</evidence>
<name>A0AAC9F760_9ALTE</name>
<organism evidence="2 3">
    <name type="scientific">Alteromonas mediterranea</name>
    <dbReference type="NCBI Taxonomy" id="314275"/>
    <lineage>
        <taxon>Bacteria</taxon>
        <taxon>Pseudomonadati</taxon>
        <taxon>Pseudomonadota</taxon>
        <taxon>Gammaproteobacteria</taxon>
        <taxon>Alteromonadales</taxon>
        <taxon>Alteromonadaceae</taxon>
        <taxon>Alteromonas/Salinimonas group</taxon>
        <taxon>Alteromonas</taxon>
    </lineage>
</organism>
<dbReference type="RefSeq" id="WP_015067183.1">
    <property type="nucleotide sequence ID" value="NZ_CAXGIV010000146.1"/>
</dbReference>
<evidence type="ECO:0000256" key="1">
    <source>
        <dbReference type="SAM" id="Phobius"/>
    </source>
</evidence>
<feature type="transmembrane region" description="Helical" evidence="1">
    <location>
        <begin position="20"/>
        <end position="41"/>
    </location>
</feature>
<keyword evidence="1" id="KW-1133">Transmembrane helix</keyword>